<evidence type="ECO:0000259" key="17">
    <source>
        <dbReference type="PROSITE" id="PS50847"/>
    </source>
</evidence>
<dbReference type="Proteomes" id="UP000295285">
    <property type="component" value="Unassembled WGS sequence"/>
</dbReference>
<dbReference type="GO" id="GO:0000166">
    <property type="term" value="F:nucleotide binding"/>
    <property type="evidence" value="ECO:0007669"/>
    <property type="project" value="UniProtKB-KW"/>
</dbReference>
<keyword evidence="7" id="KW-0964">Secreted</keyword>
<dbReference type="PROSITE" id="PS50847">
    <property type="entry name" value="GRAM_POS_ANCHORING"/>
    <property type="match status" value="1"/>
</dbReference>
<reference evidence="18 19" key="1">
    <citation type="submission" date="2019-03" db="EMBL/GenBank/DDBJ databases">
        <title>Above-ground endophytic microbial communities from plants in different locations in the United States.</title>
        <authorList>
            <person name="Frank C."/>
        </authorList>
    </citation>
    <scope>NUCLEOTIDE SEQUENCE [LARGE SCALE GENOMIC DNA]</scope>
    <source>
        <strain evidence="18 19">LP_2_YM</strain>
    </source>
</reference>
<dbReference type="PANTHER" id="PTHR11575">
    <property type="entry name" value="5'-NUCLEOTIDASE-RELATED"/>
    <property type="match status" value="1"/>
</dbReference>
<protein>
    <submittedName>
        <fullName evidence="18">2',3'-cyclic-nucleotide 2'-phosphodiesterase/3'-nucleotidase</fullName>
    </submittedName>
</protein>
<evidence type="ECO:0000256" key="5">
    <source>
        <dbReference type="ARBA" id="ARBA00006654"/>
    </source>
</evidence>
<gene>
    <name evidence="18" type="ORF">EC910_116129</name>
</gene>
<dbReference type="Gene3D" id="3.60.21.10">
    <property type="match status" value="1"/>
</dbReference>
<sequence>MKKSKKMLAGATLAIGVIAPQVLPATAHADENNGESTVNLRILETSDIHVNLMNYDYYQTKTDNKVGLVQTATLVNKAREEAKNSVLFDDGDALQGTPLGDYVANKINDPKKPVDPSYTHPLYRLMNLMKYDVISLGNHEFNYGLDYLNKVISKTEFPVINSNVYKDDKDTNEENDQNYFKPYHVFEKEVEDESGQKQKVKIGVMGFVPPQVMNWDKANLEGKVKAKDIVETAKKMVPKMKAEGADVIVALAHSGVDKSGYNVGMENASYYLTEVPGVDAVLMGHSHTEVKDVFNGVPVVMPGVFGSNLGIIDMQLKKVNGKWEIQKEQSKPQLRPIADSKGNPLVQSDQQLVNEIKDDHQATIDYVNTSVGKTTAPINSYFSLVQDDPSVQLVTNAQKWYVEKLFAENGQYSKYKGIPVLSAGAPFKAGGRNGATYYTDIPAGTLAIKNVADLYVYPNTLYAVKVNGAQVKEWLEMSAGQFNQIDPKKTEEQPLVNIGYPTYNFDILDGLKYEIDVTQPTKYDKDGKVVNANTNRIINMTYEGKPVADNQEFIVATNNYRGSSQTFPGVSKGEVVYQSQDETRQIIVKYMQETPVIDPAADKNWTFKPIVADKLHTTFDSSPNAQKYIKKDGKISYVGPSENEFAKYAIDITKKNDDKETGGENPTTPPTGEGNNGENPTTPPTGEGNNGGNPTTPPTGEGSNGENPTTPPTNEGNNAGSGQTTTDNQNSKETTTVSENKEDRDLPKTGTSVASTIGAGLAFVGAGLLLLFRRKKANR</sequence>
<dbReference type="GO" id="GO:0030288">
    <property type="term" value="C:outer membrane-bounded periplasmic space"/>
    <property type="evidence" value="ECO:0007669"/>
    <property type="project" value="TreeGrafter"/>
</dbReference>
<dbReference type="RefSeq" id="WP_131934280.1">
    <property type="nucleotide sequence ID" value="NZ_SMDF01000016.1"/>
</dbReference>
<dbReference type="GO" id="GO:0009166">
    <property type="term" value="P:nucleotide catabolic process"/>
    <property type="evidence" value="ECO:0007669"/>
    <property type="project" value="InterPro"/>
</dbReference>
<dbReference type="AlphaFoldDB" id="A0A4R4B976"/>
<evidence type="ECO:0000256" key="10">
    <source>
        <dbReference type="ARBA" id="ARBA00022741"/>
    </source>
</evidence>
<feature type="domain" description="Gram-positive cocci surface proteins LPxTG" evidence="17">
    <location>
        <begin position="746"/>
        <end position="779"/>
    </location>
</feature>
<dbReference type="PROSITE" id="PS00786">
    <property type="entry name" value="5_NUCLEOTIDASE_2"/>
    <property type="match status" value="1"/>
</dbReference>
<keyword evidence="12" id="KW-0572">Peptidoglycan-anchor</keyword>
<dbReference type="Gene3D" id="3.90.780.10">
    <property type="entry name" value="5'-Nucleotidase, C-terminal domain"/>
    <property type="match status" value="1"/>
</dbReference>
<feature type="compositionally biased region" description="Basic and acidic residues" evidence="15">
    <location>
        <begin position="653"/>
        <end position="662"/>
    </location>
</feature>
<evidence type="ECO:0000256" key="11">
    <source>
        <dbReference type="ARBA" id="ARBA00022801"/>
    </source>
</evidence>
<dbReference type="InterPro" id="IPR006179">
    <property type="entry name" value="5_nucleotidase/apyrase"/>
</dbReference>
<evidence type="ECO:0000256" key="3">
    <source>
        <dbReference type="ARBA" id="ARBA00001968"/>
    </source>
</evidence>
<evidence type="ECO:0000256" key="9">
    <source>
        <dbReference type="ARBA" id="ARBA00022729"/>
    </source>
</evidence>
<keyword evidence="13" id="KW-0511">Multifunctional enzyme</keyword>
<keyword evidence="6" id="KW-0134">Cell wall</keyword>
<keyword evidence="11 14" id="KW-0378">Hydrolase</keyword>
<organism evidence="18 19">
    <name type="scientific">Bacillus thuringiensis</name>
    <dbReference type="NCBI Taxonomy" id="1428"/>
    <lineage>
        <taxon>Bacteria</taxon>
        <taxon>Bacillati</taxon>
        <taxon>Bacillota</taxon>
        <taxon>Bacilli</taxon>
        <taxon>Bacillales</taxon>
        <taxon>Bacillaceae</taxon>
        <taxon>Bacillus</taxon>
        <taxon>Bacillus cereus group</taxon>
    </lineage>
</organism>
<feature type="signal peptide" evidence="14">
    <location>
        <begin position="1"/>
        <end position="29"/>
    </location>
</feature>
<dbReference type="InterPro" id="IPR006146">
    <property type="entry name" value="5'-Nucleotdase_CS"/>
</dbReference>
<feature type="chain" id="PRO_5021006263" evidence="14">
    <location>
        <begin position="30"/>
        <end position="779"/>
    </location>
</feature>
<dbReference type="InterPro" id="IPR029052">
    <property type="entry name" value="Metallo-depent_PP-like"/>
</dbReference>
<evidence type="ECO:0000256" key="13">
    <source>
        <dbReference type="ARBA" id="ARBA00023268"/>
    </source>
</evidence>
<feature type="compositionally biased region" description="Polar residues" evidence="15">
    <location>
        <begin position="720"/>
        <end position="738"/>
    </location>
</feature>
<comment type="subcellular location">
    <subcellularLocation>
        <location evidence="4">Secreted</location>
        <location evidence="4">Cell wall</location>
        <topology evidence="4">Peptidoglycan-anchor</topology>
    </subcellularLocation>
</comment>
<dbReference type="InterPro" id="IPR004843">
    <property type="entry name" value="Calcineurin-like_PHP"/>
</dbReference>
<evidence type="ECO:0000256" key="16">
    <source>
        <dbReference type="SAM" id="Phobius"/>
    </source>
</evidence>
<keyword evidence="8" id="KW-0479">Metal-binding</keyword>
<evidence type="ECO:0000256" key="1">
    <source>
        <dbReference type="ARBA" id="ARBA00000527"/>
    </source>
</evidence>
<evidence type="ECO:0000256" key="7">
    <source>
        <dbReference type="ARBA" id="ARBA00022525"/>
    </source>
</evidence>
<name>A0A4R4B976_BACTU</name>
<comment type="caution">
    <text evidence="18">The sequence shown here is derived from an EMBL/GenBank/DDBJ whole genome shotgun (WGS) entry which is preliminary data.</text>
</comment>
<dbReference type="SUPFAM" id="SSF56300">
    <property type="entry name" value="Metallo-dependent phosphatases"/>
    <property type="match status" value="1"/>
</dbReference>
<keyword evidence="16" id="KW-0472">Membrane</keyword>
<keyword evidence="16" id="KW-1133">Transmembrane helix</keyword>
<dbReference type="PANTHER" id="PTHR11575:SF6">
    <property type="entry name" value="2',3'-CYCLIC-NUCLEOTIDE 2'-PHOSPHODIESTERASE_3'-NUCLEOTIDASE"/>
    <property type="match status" value="1"/>
</dbReference>
<dbReference type="CDD" id="cd07410">
    <property type="entry name" value="MPP_CpdB_N"/>
    <property type="match status" value="1"/>
</dbReference>
<comment type="catalytic activity">
    <reaction evidence="1">
        <text>a ribonucleoside 3'-phosphate + H2O = a ribonucleoside + phosphate</text>
        <dbReference type="Rhea" id="RHEA:10144"/>
        <dbReference type="ChEBI" id="CHEBI:13197"/>
        <dbReference type="ChEBI" id="CHEBI:15377"/>
        <dbReference type="ChEBI" id="CHEBI:18254"/>
        <dbReference type="ChEBI" id="CHEBI:43474"/>
        <dbReference type="EC" id="3.1.3.6"/>
    </reaction>
</comment>
<dbReference type="PRINTS" id="PR01607">
    <property type="entry name" value="APYRASEFAMLY"/>
</dbReference>
<dbReference type="InterPro" id="IPR008334">
    <property type="entry name" value="5'-Nucleotdase_C"/>
</dbReference>
<dbReference type="SUPFAM" id="SSF55816">
    <property type="entry name" value="5'-nucleotidase (syn. UDP-sugar hydrolase), C-terminal domain"/>
    <property type="match status" value="1"/>
</dbReference>
<dbReference type="GO" id="GO:0046872">
    <property type="term" value="F:metal ion binding"/>
    <property type="evidence" value="ECO:0007669"/>
    <property type="project" value="UniProtKB-KW"/>
</dbReference>
<feature type="region of interest" description="Disordered" evidence="15">
    <location>
        <begin position="653"/>
        <end position="752"/>
    </location>
</feature>
<dbReference type="GO" id="GO:0008254">
    <property type="term" value="F:3'-nucleotidase activity"/>
    <property type="evidence" value="ECO:0007669"/>
    <property type="project" value="UniProtKB-EC"/>
</dbReference>
<dbReference type="GO" id="GO:0008663">
    <property type="term" value="F:2',3'-cyclic-nucleotide 2'-phosphodiesterase activity"/>
    <property type="evidence" value="ECO:0007669"/>
    <property type="project" value="UniProtKB-EC"/>
</dbReference>
<dbReference type="EMBL" id="SMDG01000016">
    <property type="protein sequence ID" value="TCW51281.1"/>
    <property type="molecule type" value="Genomic_DNA"/>
</dbReference>
<dbReference type="InterPro" id="IPR036907">
    <property type="entry name" value="5'-Nucleotdase_C_sf"/>
</dbReference>
<dbReference type="InterPro" id="IPR041827">
    <property type="entry name" value="CpdB_N"/>
</dbReference>
<dbReference type="NCBIfam" id="NF006933">
    <property type="entry name" value="PRK09418.1"/>
    <property type="match status" value="1"/>
</dbReference>
<comment type="cofactor">
    <cofactor evidence="3">
        <name>a divalent metal cation</name>
        <dbReference type="ChEBI" id="CHEBI:60240"/>
    </cofactor>
</comment>
<dbReference type="Pfam" id="PF00746">
    <property type="entry name" value="Gram_pos_anchor"/>
    <property type="match status" value="1"/>
</dbReference>
<keyword evidence="9 14" id="KW-0732">Signal</keyword>
<dbReference type="NCBIfam" id="TIGR01167">
    <property type="entry name" value="LPXTG_anchor"/>
    <property type="match status" value="1"/>
</dbReference>
<evidence type="ECO:0000256" key="4">
    <source>
        <dbReference type="ARBA" id="ARBA00004168"/>
    </source>
</evidence>
<dbReference type="InterPro" id="IPR019931">
    <property type="entry name" value="LPXTG_anchor"/>
</dbReference>
<dbReference type="NCBIfam" id="NF006938">
    <property type="entry name" value="PRK09420.1"/>
    <property type="match status" value="1"/>
</dbReference>
<keyword evidence="16" id="KW-0812">Transmembrane</keyword>
<evidence type="ECO:0000256" key="14">
    <source>
        <dbReference type="RuleBase" id="RU362119"/>
    </source>
</evidence>
<dbReference type="Pfam" id="PF02872">
    <property type="entry name" value="5_nucleotid_C"/>
    <property type="match status" value="1"/>
</dbReference>
<feature type="compositionally biased region" description="Low complexity" evidence="15">
    <location>
        <begin position="663"/>
        <end position="718"/>
    </location>
</feature>
<comment type="similarity">
    <text evidence="5 14">Belongs to the 5'-nucleotidase family.</text>
</comment>
<proteinExistence type="inferred from homology"/>
<evidence type="ECO:0000256" key="12">
    <source>
        <dbReference type="ARBA" id="ARBA00023088"/>
    </source>
</evidence>
<evidence type="ECO:0000256" key="2">
    <source>
        <dbReference type="ARBA" id="ARBA00001730"/>
    </source>
</evidence>
<evidence type="ECO:0000256" key="8">
    <source>
        <dbReference type="ARBA" id="ARBA00022723"/>
    </source>
</evidence>
<keyword evidence="10 14" id="KW-0547">Nucleotide-binding</keyword>
<feature type="transmembrane region" description="Helical" evidence="16">
    <location>
        <begin position="753"/>
        <end position="772"/>
    </location>
</feature>
<dbReference type="Pfam" id="PF00149">
    <property type="entry name" value="Metallophos"/>
    <property type="match status" value="1"/>
</dbReference>
<comment type="catalytic activity">
    <reaction evidence="2">
        <text>a nucleoside 2',3'-cyclic phosphate + H2O = a nucleoside 3'-phosphate + H(+)</text>
        <dbReference type="Rhea" id="RHEA:19621"/>
        <dbReference type="ChEBI" id="CHEBI:15377"/>
        <dbReference type="ChEBI" id="CHEBI:15378"/>
        <dbReference type="ChEBI" id="CHEBI:66949"/>
        <dbReference type="ChEBI" id="CHEBI:66954"/>
        <dbReference type="EC" id="3.1.4.16"/>
    </reaction>
</comment>
<evidence type="ECO:0000256" key="15">
    <source>
        <dbReference type="SAM" id="MobiDB-lite"/>
    </source>
</evidence>
<evidence type="ECO:0000256" key="6">
    <source>
        <dbReference type="ARBA" id="ARBA00022512"/>
    </source>
</evidence>
<evidence type="ECO:0000313" key="19">
    <source>
        <dbReference type="Proteomes" id="UP000295285"/>
    </source>
</evidence>
<accession>A0A4R4B976</accession>
<evidence type="ECO:0000313" key="18">
    <source>
        <dbReference type="EMBL" id="TCW51281.1"/>
    </source>
</evidence>